<feature type="compositionally biased region" description="Gly residues" evidence="1">
    <location>
        <begin position="126"/>
        <end position="137"/>
    </location>
</feature>
<dbReference type="EMBL" id="RFFJ01000110">
    <property type="protein sequence ID" value="RMI37578.1"/>
    <property type="molecule type" value="Genomic_DNA"/>
</dbReference>
<sequence>MGITRSLTLTLCAAATVTATVSAAPAGAADGQPTEGDAVLVTPVAPLPGEDIGLLVPGCAGADSGEAVSLAFSTTVRLTPGSPGGGLVGEARIESTAAPGDHPIQVTCGHPEGALFGMVTVGGGEPGALADGAGGGSDPTVGSPRSDGEDTTLAPDAPRPFGDHGRERGEGREAGHRGERCGPGHEKPEHERPGHERPGHEGPGHERPGHTGKPDQPNRPEWPDKPEKPEKLEHQRGGGQGHGTDDRCRHEGGGREHGTSSPTGPVRAGGGGTASLASTPAQPPVSWGDAVPAGLALLAGGGATWAVRRLRSRSRTDR</sequence>
<protein>
    <recommendedName>
        <fullName evidence="5">Sortase</fullName>
    </recommendedName>
</protein>
<reference evidence="3 4" key="1">
    <citation type="submission" date="2018-10" db="EMBL/GenBank/DDBJ databases">
        <title>Isolation, diversity and antifungal activity of actinobacteria from wheat.</title>
        <authorList>
            <person name="Han C."/>
        </authorList>
    </citation>
    <scope>NUCLEOTIDE SEQUENCE [LARGE SCALE GENOMIC DNA]</scope>
    <source>
        <strain evidence="3 4">NEAU-YY642</strain>
    </source>
</reference>
<feature type="chain" id="PRO_5018011772" description="Sortase" evidence="2">
    <location>
        <begin position="29"/>
        <end position="318"/>
    </location>
</feature>
<evidence type="ECO:0000256" key="2">
    <source>
        <dbReference type="SAM" id="SignalP"/>
    </source>
</evidence>
<organism evidence="3 4">
    <name type="scientific">Streptomyces triticirhizae</name>
    <dbReference type="NCBI Taxonomy" id="2483353"/>
    <lineage>
        <taxon>Bacteria</taxon>
        <taxon>Bacillati</taxon>
        <taxon>Actinomycetota</taxon>
        <taxon>Actinomycetes</taxon>
        <taxon>Kitasatosporales</taxon>
        <taxon>Streptomycetaceae</taxon>
        <taxon>Streptomyces</taxon>
    </lineage>
</organism>
<feature type="signal peptide" evidence="2">
    <location>
        <begin position="1"/>
        <end position="28"/>
    </location>
</feature>
<keyword evidence="4" id="KW-1185">Reference proteome</keyword>
<dbReference type="AlphaFoldDB" id="A0A3M2LRT3"/>
<feature type="compositionally biased region" description="Basic and acidic residues" evidence="1">
    <location>
        <begin position="161"/>
        <end position="236"/>
    </location>
</feature>
<evidence type="ECO:0008006" key="5">
    <source>
        <dbReference type="Google" id="ProtNLM"/>
    </source>
</evidence>
<evidence type="ECO:0000256" key="1">
    <source>
        <dbReference type="SAM" id="MobiDB-lite"/>
    </source>
</evidence>
<gene>
    <name evidence="3" type="ORF">EBN88_18780</name>
</gene>
<evidence type="ECO:0000313" key="3">
    <source>
        <dbReference type="EMBL" id="RMI37578.1"/>
    </source>
</evidence>
<name>A0A3M2LRT3_9ACTN</name>
<proteinExistence type="predicted"/>
<feature type="region of interest" description="Disordered" evidence="1">
    <location>
        <begin position="126"/>
        <end position="289"/>
    </location>
</feature>
<dbReference type="RefSeq" id="WP_122185061.1">
    <property type="nucleotide sequence ID" value="NZ_RFFJ01000110.1"/>
</dbReference>
<dbReference type="Proteomes" id="UP000278673">
    <property type="component" value="Unassembled WGS sequence"/>
</dbReference>
<keyword evidence="2" id="KW-0732">Signal</keyword>
<comment type="caution">
    <text evidence="3">The sequence shown here is derived from an EMBL/GenBank/DDBJ whole genome shotgun (WGS) entry which is preliminary data.</text>
</comment>
<evidence type="ECO:0000313" key="4">
    <source>
        <dbReference type="Proteomes" id="UP000278673"/>
    </source>
</evidence>
<accession>A0A3M2LRT3</accession>
<feature type="compositionally biased region" description="Basic and acidic residues" evidence="1">
    <location>
        <begin position="243"/>
        <end position="258"/>
    </location>
</feature>